<evidence type="ECO:0000256" key="4">
    <source>
        <dbReference type="ARBA" id="ARBA00022898"/>
    </source>
</evidence>
<dbReference type="PANTHER" id="PTHR45677:SF8">
    <property type="entry name" value="CYSTEINE SULFINIC ACID DECARBOXYLASE"/>
    <property type="match status" value="1"/>
</dbReference>
<evidence type="ECO:0000256" key="2">
    <source>
        <dbReference type="ARBA" id="ARBA00009533"/>
    </source>
</evidence>
<dbReference type="SUPFAM" id="SSF53383">
    <property type="entry name" value="PLP-dependent transferases"/>
    <property type="match status" value="1"/>
</dbReference>
<accession>A0A875S6E6</accession>
<organism evidence="8 9">
    <name type="scientific">Eeniella nana</name>
    <name type="common">Yeast</name>
    <name type="synonym">Brettanomyces nanus</name>
    <dbReference type="NCBI Taxonomy" id="13502"/>
    <lineage>
        <taxon>Eukaryota</taxon>
        <taxon>Fungi</taxon>
        <taxon>Dikarya</taxon>
        <taxon>Ascomycota</taxon>
        <taxon>Saccharomycotina</taxon>
        <taxon>Pichiomycetes</taxon>
        <taxon>Pichiales</taxon>
        <taxon>Pichiaceae</taxon>
        <taxon>Brettanomyces</taxon>
    </lineage>
</organism>
<dbReference type="GO" id="GO:0019752">
    <property type="term" value="P:carboxylic acid metabolic process"/>
    <property type="evidence" value="ECO:0007669"/>
    <property type="project" value="InterPro"/>
</dbReference>
<evidence type="ECO:0000256" key="5">
    <source>
        <dbReference type="ARBA" id="ARBA00023239"/>
    </source>
</evidence>
<dbReference type="EMBL" id="CP064815">
    <property type="protein sequence ID" value="QPG76518.1"/>
    <property type="molecule type" value="Genomic_DNA"/>
</dbReference>
<dbReference type="KEGG" id="bnn:FOA43_003907"/>
<proteinExistence type="inferred from homology"/>
<dbReference type="Proteomes" id="UP000662931">
    <property type="component" value="Chromosome 4"/>
</dbReference>
<keyword evidence="9" id="KW-1185">Reference proteome</keyword>
<dbReference type="GO" id="GO:0005737">
    <property type="term" value="C:cytoplasm"/>
    <property type="evidence" value="ECO:0007669"/>
    <property type="project" value="TreeGrafter"/>
</dbReference>
<name>A0A875S6E6_EENNA</name>
<evidence type="ECO:0000256" key="6">
    <source>
        <dbReference type="PIRSR" id="PIRSR602129-50"/>
    </source>
</evidence>
<comment type="cofactor">
    <cofactor evidence="1 6 7">
        <name>pyridoxal 5'-phosphate</name>
        <dbReference type="ChEBI" id="CHEBI:597326"/>
    </cofactor>
</comment>
<dbReference type="Gene3D" id="3.90.1150.170">
    <property type="match status" value="1"/>
</dbReference>
<dbReference type="OrthoDB" id="2161780at2759"/>
<dbReference type="GO" id="GO:0016831">
    <property type="term" value="F:carboxy-lyase activity"/>
    <property type="evidence" value="ECO:0007669"/>
    <property type="project" value="UniProtKB-KW"/>
</dbReference>
<dbReference type="AlphaFoldDB" id="A0A875S6E6"/>
<dbReference type="PANTHER" id="PTHR45677">
    <property type="entry name" value="GLUTAMATE DECARBOXYLASE-RELATED"/>
    <property type="match status" value="1"/>
</dbReference>
<dbReference type="InterPro" id="IPR015421">
    <property type="entry name" value="PyrdxlP-dep_Trfase_major"/>
</dbReference>
<dbReference type="RefSeq" id="XP_038780083.1">
    <property type="nucleotide sequence ID" value="XM_038924155.1"/>
</dbReference>
<dbReference type="InterPro" id="IPR002129">
    <property type="entry name" value="PyrdxlP-dep_de-COase"/>
</dbReference>
<feature type="modified residue" description="N6-(pyridoxal phosphate)lysine" evidence="6">
    <location>
        <position position="322"/>
    </location>
</feature>
<dbReference type="GO" id="GO:0030170">
    <property type="term" value="F:pyridoxal phosphate binding"/>
    <property type="evidence" value="ECO:0007669"/>
    <property type="project" value="InterPro"/>
</dbReference>
<evidence type="ECO:0000256" key="7">
    <source>
        <dbReference type="RuleBase" id="RU000382"/>
    </source>
</evidence>
<sequence length="514" mass="56890">MTVDTTVSNKIICDLEKNRAEELEKILKPALELVINHVKDTDAGKKNIGPRFEDPKELCGILDLDHLENLFDRSIKKDANDPAGEIVAVFEKVLNNSVNTWHTGFMDKLYASTNPVGMLSDLLLSVLNTNSHVFTVSPAITVIELKVAQKYASLFGFTGPKAGGLTFNGGSWSNITSLQMARSLLFPETKLNGNFGKRFAIYTSVHAHYSIEKAAILLGLGANAVFKIPVDSRGRMCVDSLQETIEKSIMSGFTPLYVSATAGTTVFGSFDPFEEIAKVAKKYHIWFHIDGSWGGNAIFSTTRKQLLKGSELADSITSNPHKMLGVPTTCSFLLVPNNRVFTQANSLLAPYLFHNVVDENENYDLAKGTMGCGRRADAVKFYFGWLWYGTKGYTERVDHAYDIAEYFADRISGMPGFKNVSDNPPPCLQVCFYYNPTPDMKCSGSEMTKITRYIAHSLHSSGEFLIDFAPNPNDSVSGEDHGEFFRAVFNSPMITSDTVDELIRKIVEFGEQCS</sequence>
<keyword evidence="4 6" id="KW-0663">Pyridoxal phosphate</keyword>
<evidence type="ECO:0000256" key="1">
    <source>
        <dbReference type="ARBA" id="ARBA00001933"/>
    </source>
</evidence>
<protein>
    <recommendedName>
        <fullName evidence="10">Glutamate decarboxylase</fullName>
    </recommendedName>
</protein>
<dbReference type="Pfam" id="PF00282">
    <property type="entry name" value="Pyridoxal_deC"/>
    <property type="match status" value="1"/>
</dbReference>
<evidence type="ECO:0008006" key="10">
    <source>
        <dbReference type="Google" id="ProtNLM"/>
    </source>
</evidence>
<keyword evidence="5 7" id="KW-0456">Lyase</keyword>
<evidence type="ECO:0000313" key="8">
    <source>
        <dbReference type="EMBL" id="QPG76518.1"/>
    </source>
</evidence>
<dbReference type="Gene3D" id="3.40.640.10">
    <property type="entry name" value="Type I PLP-dependent aspartate aminotransferase-like (Major domain)"/>
    <property type="match status" value="1"/>
</dbReference>
<keyword evidence="3" id="KW-0210">Decarboxylase</keyword>
<reference evidence="8" key="1">
    <citation type="submission" date="2020-10" db="EMBL/GenBank/DDBJ databases">
        <authorList>
            <person name="Roach M.J.R."/>
        </authorList>
    </citation>
    <scope>NUCLEOTIDE SEQUENCE</scope>
    <source>
        <strain evidence="8">CBS 1945</strain>
    </source>
</reference>
<dbReference type="GeneID" id="62197307"/>
<evidence type="ECO:0000256" key="3">
    <source>
        <dbReference type="ARBA" id="ARBA00022793"/>
    </source>
</evidence>
<comment type="similarity">
    <text evidence="2 7">Belongs to the group II decarboxylase family.</text>
</comment>
<dbReference type="InterPro" id="IPR015424">
    <property type="entry name" value="PyrdxlP-dep_Trfase"/>
</dbReference>
<gene>
    <name evidence="8" type="ORF">FOA43_003907</name>
</gene>
<evidence type="ECO:0000313" key="9">
    <source>
        <dbReference type="Proteomes" id="UP000662931"/>
    </source>
</evidence>